<dbReference type="GO" id="GO:0009103">
    <property type="term" value="P:lipopolysaccharide biosynthetic process"/>
    <property type="evidence" value="ECO:0007669"/>
    <property type="project" value="TreeGrafter"/>
</dbReference>
<dbReference type="InterPro" id="IPR028098">
    <property type="entry name" value="Glyco_trans_4-like_N"/>
</dbReference>
<dbReference type="Pfam" id="PF13439">
    <property type="entry name" value="Glyco_transf_4"/>
    <property type="match status" value="1"/>
</dbReference>
<dbReference type="RefSeq" id="WP_125136682.1">
    <property type="nucleotide sequence ID" value="NZ_LR130778.1"/>
</dbReference>
<feature type="domain" description="Glycosyltransferase subfamily 4-like N-terminal" evidence="2">
    <location>
        <begin position="24"/>
        <end position="215"/>
    </location>
</feature>
<evidence type="ECO:0000259" key="2">
    <source>
        <dbReference type="Pfam" id="PF13439"/>
    </source>
</evidence>
<accession>A0A3P7RXJ6</accession>
<reference evidence="3 4" key="1">
    <citation type="submission" date="2018-09" db="EMBL/GenBank/DDBJ databases">
        <authorList>
            <person name="Postec A."/>
        </authorList>
    </citation>
    <scope>NUCLEOTIDE SEQUENCE [LARGE SCALE GENOMIC DNA]</scope>
    <source>
        <strain evidence="3">70B-A</strain>
    </source>
</reference>
<dbReference type="KEGG" id="cbar:PATL70BA_1477"/>
<organism evidence="3 4">
    <name type="scientific">Petrocella atlantisensis</name>
    <dbReference type="NCBI Taxonomy" id="2173034"/>
    <lineage>
        <taxon>Bacteria</taxon>
        <taxon>Bacillati</taxon>
        <taxon>Bacillota</taxon>
        <taxon>Clostridia</taxon>
        <taxon>Lachnospirales</taxon>
        <taxon>Vallitaleaceae</taxon>
        <taxon>Petrocella</taxon>
    </lineage>
</organism>
<dbReference type="Gene3D" id="3.40.50.2000">
    <property type="entry name" value="Glycogen Phosphorylase B"/>
    <property type="match status" value="2"/>
</dbReference>
<dbReference type="OrthoDB" id="9794575at2"/>
<sequence>MQKKKVLILAYQFPPMGGAGVQRTLKFAKYLPQFGWEPIIYTVDHKKGVNDPTLSDEVNHIRIIRTKSHDLTHWKKPFHILGKFLSRKLLIPDGEWLWYRKNRRSILEYVKEIQPDVIYSTSYPYSDHLLGLYVKKHYKDIPWVVDFRDEWTKNPYILDMNYSTYRRKIEQKMEADVIAHCDYFITNSPFMLEGFMKDYDLKDRSIVIPNGYDVSDFEGLQVQTTRREKLTMTYAGSMYGRRKPDYFLRALNKAIEDQLVDEKDILLQFVGDFSKQNIEKISGMLGDKKIVQFYPYMEHKKSIEFLLNSDVLLLIVGKGIGDKNFYTGKIFEYINTQKTILGLVPEDGAAAMVIEETKTGYVVDSTDVDKIATCIGDIYSRWKQETLEVQPNYEAICQYDRVNLTNQLSKILDQVSKG</sequence>
<protein>
    <recommendedName>
        <fullName evidence="2">Glycosyltransferase subfamily 4-like N-terminal domain-containing protein</fullName>
    </recommendedName>
</protein>
<dbReference type="Proteomes" id="UP000279029">
    <property type="component" value="Chromosome"/>
</dbReference>
<dbReference type="PANTHER" id="PTHR46401">
    <property type="entry name" value="GLYCOSYLTRANSFERASE WBBK-RELATED"/>
    <property type="match status" value="1"/>
</dbReference>
<dbReference type="AlphaFoldDB" id="A0A3P7RXJ6"/>
<keyword evidence="1" id="KW-0808">Transferase</keyword>
<dbReference type="EMBL" id="LR130778">
    <property type="protein sequence ID" value="VDN47362.1"/>
    <property type="molecule type" value="Genomic_DNA"/>
</dbReference>
<gene>
    <name evidence="3" type="ORF">PATL70BA_1477</name>
</gene>
<dbReference type="GO" id="GO:0016757">
    <property type="term" value="F:glycosyltransferase activity"/>
    <property type="evidence" value="ECO:0007669"/>
    <property type="project" value="TreeGrafter"/>
</dbReference>
<dbReference type="CDD" id="cd03794">
    <property type="entry name" value="GT4_WbuB-like"/>
    <property type="match status" value="1"/>
</dbReference>
<name>A0A3P7RXJ6_9FIRM</name>
<dbReference type="PANTHER" id="PTHR46401:SF2">
    <property type="entry name" value="GLYCOSYLTRANSFERASE WBBK-RELATED"/>
    <property type="match status" value="1"/>
</dbReference>
<dbReference type="SUPFAM" id="SSF53756">
    <property type="entry name" value="UDP-Glycosyltransferase/glycogen phosphorylase"/>
    <property type="match status" value="1"/>
</dbReference>
<evidence type="ECO:0000313" key="4">
    <source>
        <dbReference type="Proteomes" id="UP000279029"/>
    </source>
</evidence>
<keyword evidence="4" id="KW-1185">Reference proteome</keyword>
<proteinExistence type="predicted"/>
<evidence type="ECO:0000313" key="3">
    <source>
        <dbReference type="EMBL" id="VDN47362.1"/>
    </source>
</evidence>
<evidence type="ECO:0000256" key="1">
    <source>
        <dbReference type="ARBA" id="ARBA00022679"/>
    </source>
</evidence>